<feature type="region of interest" description="Disordered" evidence="1">
    <location>
        <begin position="357"/>
        <end position="378"/>
    </location>
</feature>
<feature type="domain" description="N-acetyltransferase" evidence="2">
    <location>
        <begin position="103"/>
        <end position="261"/>
    </location>
</feature>
<dbReference type="InterPro" id="IPR016181">
    <property type="entry name" value="Acyl_CoA_acyltransferase"/>
</dbReference>
<comment type="caution">
    <text evidence="3">The sequence shown here is derived from an EMBL/GenBank/DDBJ whole genome shotgun (WGS) entry which is preliminary data.</text>
</comment>
<evidence type="ECO:0000256" key="1">
    <source>
        <dbReference type="SAM" id="MobiDB-lite"/>
    </source>
</evidence>
<protein>
    <recommendedName>
        <fullName evidence="2">N-acetyltransferase domain-containing protein</fullName>
    </recommendedName>
</protein>
<evidence type="ECO:0000259" key="2">
    <source>
        <dbReference type="PROSITE" id="PS51186"/>
    </source>
</evidence>
<dbReference type="EMBL" id="JAATVY010000011">
    <property type="protein sequence ID" value="NJC71462.1"/>
    <property type="molecule type" value="Genomic_DNA"/>
</dbReference>
<feature type="region of interest" description="Disordered" evidence="1">
    <location>
        <begin position="75"/>
        <end position="95"/>
    </location>
</feature>
<keyword evidence="4" id="KW-1185">Reference proteome</keyword>
<dbReference type="SUPFAM" id="SSF55729">
    <property type="entry name" value="Acyl-CoA N-acyltransferases (Nat)"/>
    <property type="match status" value="1"/>
</dbReference>
<dbReference type="CDD" id="cd04301">
    <property type="entry name" value="NAT_SF"/>
    <property type="match status" value="1"/>
</dbReference>
<evidence type="ECO:0000313" key="4">
    <source>
        <dbReference type="Proteomes" id="UP000722989"/>
    </source>
</evidence>
<name>A0ABX0XZG5_9ACTN</name>
<dbReference type="RefSeq" id="WP_167926355.1">
    <property type="nucleotide sequence ID" value="NZ_JAATVY010000011.1"/>
</dbReference>
<reference evidence="3 4" key="1">
    <citation type="submission" date="2020-03" db="EMBL/GenBank/DDBJ databases">
        <title>WGS of the type strain of Planosporangium spp.</title>
        <authorList>
            <person name="Thawai C."/>
        </authorList>
    </citation>
    <scope>NUCLEOTIDE SEQUENCE [LARGE SCALE GENOMIC DNA]</scope>
    <source>
        <strain evidence="3 4">TBRC 5610</strain>
    </source>
</reference>
<gene>
    <name evidence="3" type="ORF">HC031_17310</name>
</gene>
<dbReference type="PROSITE" id="PS51186">
    <property type="entry name" value="GNAT"/>
    <property type="match status" value="1"/>
</dbReference>
<evidence type="ECO:0000313" key="3">
    <source>
        <dbReference type="EMBL" id="NJC71462.1"/>
    </source>
</evidence>
<dbReference type="PANTHER" id="PTHR41700:SF1">
    <property type="entry name" value="N-ACETYLTRANSFERASE DOMAIN-CONTAINING PROTEIN"/>
    <property type="match status" value="1"/>
</dbReference>
<dbReference type="PANTHER" id="PTHR41700">
    <property type="entry name" value="GCN5-RELATED N-ACETYLTRANSFERASE"/>
    <property type="match status" value="1"/>
</dbReference>
<dbReference type="InterPro" id="IPR038764">
    <property type="entry name" value="GNAT_N_AcTrfase_prd"/>
</dbReference>
<accession>A0ABX0XZG5</accession>
<dbReference type="Gene3D" id="3.40.630.30">
    <property type="match status" value="1"/>
</dbReference>
<sequence length="378" mass="39027">MSEPVTEPVAGPLAEVVADVLSADVPEAVLGEVIAELLPAEGPQVLTADPAEAVYAITELVEAATRQVFAPDPLADPATALTNPPPATEPADPAAAAAARARVDIRPVDTHVDVAAAVSVLDAVFAPGAGHHFYPPSLLRNLLAAGAPVLLAWDGDAPVGAVLALPGWTADGRPLVQSGPMAVLPTARGRGVSVALKFAQRAWALERGVTEIRWTFDAMAAVNANLNLRRLGATVEAFLPGYEGLRDADSPTPLPYDRLLVAWRLAEEPTGYDGHAGIQAEPLWAVAADDGLPVLDPAWAAARAALVAVPADIAALRRDDPAAASAWQHAVGGVLQEALAAGWRAGWDPRGGYRLTAPTHWPTHSPTPARPSAPVAGV</sequence>
<dbReference type="Proteomes" id="UP000722989">
    <property type="component" value="Unassembled WGS sequence"/>
</dbReference>
<organism evidence="3 4">
    <name type="scientific">Planosporangium thailandense</name>
    <dbReference type="NCBI Taxonomy" id="765197"/>
    <lineage>
        <taxon>Bacteria</taxon>
        <taxon>Bacillati</taxon>
        <taxon>Actinomycetota</taxon>
        <taxon>Actinomycetes</taxon>
        <taxon>Micromonosporales</taxon>
        <taxon>Micromonosporaceae</taxon>
        <taxon>Planosporangium</taxon>
    </lineage>
</organism>
<proteinExistence type="predicted"/>
<dbReference type="InterPro" id="IPR000182">
    <property type="entry name" value="GNAT_dom"/>
</dbReference>